<protein>
    <recommendedName>
        <fullName evidence="1">Protein kinase domain-containing protein</fullName>
    </recommendedName>
</protein>
<accession>A0AAN7UPB6</accession>
<dbReference type="AlphaFoldDB" id="A0AAN7UPB6"/>
<comment type="caution">
    <text evidence="2">The sequence shown here is derived from an EMBL/GenBank/DDBJ whole genome shotgun (WGS) entry which is preliminary data.</text>
</comment>
<feature type="domain" description="Protein kinase" evidence="1">
    <location>
        <begin position="27"/>
        <end position="312"/>
    </location>
</feature>
<dbReference type="EMBL" id="JAWHQM010000010">
    <property type="protein sequence ID" value="KAK5629021.1"/>
    <property type="molecule type" value="Genomic_DNA"/>
</dbReference>
<dbReference type="Proteomes" id="UP001305414">
    <property type="component" value="Unassembled WGS sequence"/>
</dbReference>
<sequence>MQNNLEDVRLIQERITQYFEQDEEKRFEMVGAVASGMFGITWKLKYKESAQSGSRYIILKTDRNQGIPGQEDYSDESGLENMTLDEIKYLKALQWAKHVISGVEVKNDPLRRVFEGIPSHNMDIDTWLYMEWIEKMVIAMGWPPAKPDGDNPKPVIEEVSGMPHGGLIHHDMHEGNIMIGDLIPTDSGMEHTLTPILYLIDLGCMRKVEDNLQQNVLAIHENTFDMGLAMIGLITQNEHLGEDIVVSARDARLFQLHNNGPRVLTNGHMILPGPDGVDPYPWVDYHLRLLVCACLATQPHERIGPHRLHNFLKHYIRERDQQFYATKYRNNGYSESDERIRWIFSELVFNA</sequence>
<evidence type="ECO:0000313" key="2">
    <source>
        <dbReference type="EMBL" id="KAK5629021.1"/>
    </source>
</evidence>
<name>A0AAN7UPB6_9PEZI</name>
<dbReference type="SUPFAM" id="SSF56112">
    <property type="entry name" value="Protein kinase-like (PK-like)"/>
    <property type="match status" value="1"/>
</dbReference>
<keyword evidence="3" id="KW-1185">Reference proteome</keyword>
<proteinExistence type="predicted"/>
<gene>
    <name evidence="2" type="ORF">RRF57_004736</name>
</gene>
<reference evidence="2 3" key="1">
    <citation type="submission" date="2023-10" db="EMBL/GenBank/DDBJ databases">
        <title>Draft genome sequence of Xylaria bambusicola isolate GMP-LS, the root and basal stem rot pathogen of sugarcane in Indonesia.</title>
        <authorList>
            <person name="Selvaraj P."/>
            <person name="Muralishankar V."/>
            <person name="Muruganantham S."/>
            <person name="Sp S."/>
            <person name="Haryani S."/>
            <person name="Lau K.J.X."/>
            <person name="Naqvi N.I."/>
        </authorList>
    </citation>
    <scope>NUCLEOTIDE SEQUENCE [LARGE SCALE GENOMIC DNA]</scope>
    <source>
        <strain evidence="2">GMP-LS</strain>
    </source>
</reference>
<evidence type="ECO:0000313" key="3">
    <source>
        <dbReference type="Proteomes" id="UP001305414"/>
    </source>
</evidence>
<evidence type="ECO:0000259" key="1">
    <source>
        <dbReference type="PROSITE" id="PS50011"/>
    </source>
</evidence>
<organism evidence="2 3">
    <name type="scientific">Xylaria bambusicola</name>
    <dbReference type="NCBI Taxonomy" id="326684"/>
    <lineage>
        <taxon>Eukaryota</taxon>
        <taxon>Fungi</taxon>
        <taxon>Dikarya</taxon>
        <taxon>Ascomycota</taxon>
        <taxon>Pezizomycotina</taxon>
        <taxon>Sordariomycetes</taxon>
        <taxon>Xylariomycetidae</taxon>
        <taxon>Xylariales</taxon>
        <taxon>Xylariaceae</taxon>
        <taxon>Xylaria</taxon>
    </lineage>
</organism>
<dbReference type="GO" id="GO:0004672">
    <property type="term" value="F:protein kinase activity"/>
    <property type="evidence" value="ECO:0007669"/>
    <property type="project" value="InterPro"/>
</dbReference>
<dbReference type="InterPro" id="IPR011009">
    <property type="entry name" value="Kinase-like_dom_sf"/>
</dbReference>
<dbReference type="InterPro" id="IPR000719">
    <property type="entry name" value="Prot_kinase_dom"/>
</dbReference>
<dbReference type="GO" id="GO:0005524">
    <property type="term" value="F:ATP binding"/>
    <property type="evidence" value="ECO:0007669"/>
    <property type="project" value="InterPro"/>
</dbReference>
<dbReference type="PROSITE" id="PS50011">
    <property type="entry name" value="PROTEIN_KINASE_DOM"/>
    <property type="match status" value="1"/>
</dbReference>